<evidence type="ECO:0000313" key="5">
    <source>
        <dbReference type="Proteomes" id="UP000245942"/>
    </source>
</evidence>
<sequence length="171" mass="18595">MASSQQQTQPDMSLRLVPGPSGSSSTSVSSTSTAVHAGIHDTIRFGHRNIAHETSAAGSGGHHPLQERLEKWDETRDNLKLTVGRNVYGMGVPIRTMMERKVISYDPHFPVVHKMPGSGIGGSTRGGFSQLQMDILDGNDETLDPRDFLPSYTSSGPQADLHAHMERKYGI</sequence>
<dbReference type="Pfam" id="PF05348">
    <property type="entry name" value="UMP1"/>
    <property type="match status" value="1"/>
</dbReference>
<dbReference type="GO" id="GO:0043248">
    <property type="term" value="P:proteasome assembly"/>
    <property type="evidence" value="ECO:0007669"/>
    <property type="project" value="InterPro"/>
</dbReference>
<proteinExistence type="inferred from homology"/>
<dbReference type="GeneID" id="37013628"/>
<dbReference type="Proteomes" id="UP000245942">
    <property type="component" value="Unassembled WGS sequence"/>
</dbReference>
<evidence type="ECO:0000256" key="2">
    <source>
        <dbReference type="ARBA" id="ARBA00043974"/>
    </source>
</evidence>
<keyword evidence="1" id="KW-0143">Chaperone</keyword>
<dbReference type="RefSeq" id="XP_025349353.1">
    <property type="nucleotide sequence ID" value="XM_025491894.1"/>
</dbReference>
<dbReference type="PANTHER" id="PTHR12828:SF3">
    <property type="entry name" value="PROTEASOME MATURATION PROTEIN"/>
    <property type="match status" value="1"/>
</dbReference>
<reference evidence="4 5" key="1">
    <citation type="journal article" date="2018" name="Mol. Biol. Evol.">
        <title>Broad Genomic Sampling Reveals a Smut Pathogenic Ancestry of the Fungal Clade Ustilaginomycotina.</title>
        <authorList>
            <person name="Kijpornyongpan T."/>
            <person name="Mondo S.J."/>
            <person name="Barry K."/>
            <person name="Sandor L."/>
            <person name="Lee J."/>
            <person name="Lipzen A."/>
            <person name="Pangilinan J."/>
            <person name="LaButti K."/>
            <person name="Hainaut M."/>
            <person name="Henrissat B."/>
            <person name="Grigoriev I.V."/>
            <person name="Spatafora J.W."/>
            <person name="Aime M.C."/>
        </authorList>
    </citation>
    <scope>NUCLEOTIDE SEQUENCE [LARGE SCALE GENOMIC DNA]</scope>
    <source>
        <strain evidence="4 5">MCA 4718</strain>
    </source>
</reference>
<feature type="compositionally biased region" description="Basic and acidic residues" evidence="3">
    <location>
        <begin position="161"/>
        <end position="171"/>
    </location>
</feature>
<protein>
    <recommendedName>
        <fullName evidence="6">Proteasome maturation factor UMP1</fullName>
    </recommendedName>
</protein>
<feature type="compositionally biased region" description="Polar residues" evidence="3">
    <location>
        <begin position="1"/>
        <end position="11"/>
    </location>
</feature>
<evidence type="ECO:0000256" key="1">
    <source>
        <dbReference type="ARBA" id="ARBA00023186"/>
    </source>
</evidence>
<accession>A0A316UCQ9</accession>
<keyword evidence="5" id="KW-1185">Reference proteome</keyword>
<name>A0A316UCQ9_9BASI</name>
<dbReference type="GO" id="GO:0005737">
    <property type="term" value="C:cytoplasm"/>
    <property type="evidence" value="ECO:0007669"/>
    <property type="project" value="TreeGrafter"/>
</dbReference>
<dbReference type="PANTHER" id="PTHR12828">
    <property type="entry name" value="PROTEASOME MATURATION PROTEIN UMP1"/>
    <property type="match status" value="1"/>
</dbReference>
<dbReference type="EMBL" id="KZ819323">
    <property type="protein sequence ID" value="PWN22193.1"/>
    <property type="molecule type" value="Genomic_DNA"/>
</dbReference>
<feature type="compositionally biased region" description="Low complexity" evidence="3">
    <location>
        <begin position="17"/>
        <end position="32"/>
    </location>
</feature>
<comment type="similarity">
    <text evidence="2">Belongs to the POMP/UMP1 family.</text>
</comment>
<dbReference type="STRING" id="1684307.A0A316UCQ9"/>
<feature type="region of interest" description="Disordered" evidence="3">
    <location>
        <begin position="1"/>
        <end position="33"/>
    </location>
</feature>
<evidence type="ECO:0000313" key="4">
    <source>
        <dbReference type="EMBL" id="PWN22193.1"/>
    </source>
</evidence>
<evidence type="ECO:0008006" key="6">
    <source>
        <dbReference type="Google" id="ProtNLM"/>
    </source>
</evidence>
<evidence type="ECO:0000256" key="3">
    <source>
        <dbReference type="SAM" id="MobiDB-lite"/>
    </source>
</evidence>
<feature type="region of interest" description="Disordered" evidence="3">
    <location>
        <begin position="150"/>
        <end position="171"/>
    </location>
</feature>
<organism evidence="4 5">
    <name type="scientific">Pseudomicrostroma glucosiphilum</name>
    <dbReference type="NCBI Taxonomy" id="1684307"/>
    <lineage>
        <taxon>Eukaryota</taxon>
        <taxon>Fungi</taxon>
        <taxon>Dikarya</taxon>
        <taxon>Basidiomycota</taxon>
        <taxon>Ustilaginomycotina</taxon>
        <taxon>Exobasidiomycetes</taxon>
        <taxon>Microstromatales</taxon>
        <taxon>Microstromatales incertae sedis</taxon>
        <taxon>Pseudomicrostroma</taxon>
    </lineage>
</organism>
<dbReference type="OrthoDB" id="15001at2759"/>
<dbReference type="GO" id="GO:0005634">
    <property type="term" value="C:nucleus"/>
    <property type="evidence" value="ECO:0007669"/>
    <property type="project" value="TreeGrafter"/>
</dbReference>
<dbReference type="InterPro" id="IPR008012">
    <property type="entry name" value="Ump1"/>
</dbReference>
<gene>
    <name evidence="4" type="ORF">BCV69DRAFT_281200</name>
</gene>
<dbReference type="AlphaFoldDB" id="A0A316UCQ9"/>